<dbReference type="EMBL" id="BPLQ01004584">
    <property type="protein sequence ID" value="GIY09145.1"/>
    <property type="molecule type" value="Genomic_DNA"/>
</dbReference>
<reference evidence="2 3" key="1">
    <citation type="submission" date="2021-06" db="EMBL/GenBank/DDBJ databases">
        <title>Caerostris darwini draft genome.</title>
        <authorList>
            <person name="Kono N."/>
            <person name="Arakawa K."/>
        </authorList>
    </citation>
    <scope>NUCLEOTIDE SEQUENCE [LARGE SCALE GENOMIC DNA]</scope>
</reference>
<dbReference type="Proteomes" id="UP001054837">
    <property type="component" value="Unassembled WGS sequence"/>
</dbReference>
<comment type="caution">
    <text evidence="2">The sequence shown here is derived from an EMBL/GenBank/DDBJ whole genome shotgun (WGS) entry which is preliminary data.</text>
</comment>
<evidence type="ECO:0000256" key="1">
    <source>
        <dbReference type="SAM" id="MobiDB-lite"/>
    </source>
</evidence>
<proteinExistence type="predicted"/>
<name>A0AAV4QIZ3_9ARAC</name>
<evidence type="ECO:0000313" key="3">
    <source>
        <dbReference type="Proteomes" id="UP001054837"/>
    </source>
</evidence>
<keyword evidence="3" id="KW-1185">Reference proteome</keyword>
<evidence type="ECO:0000313" key="2">
    <source>
        <dbReference type="EMBL" id="GIY09145.1"/>
    </source>
</evidence>
<accession>A0AAV4QIZ3</accession>
<sequence length="198" mass="22520">MNISLNVRISFERIRTYTLTIVVNEERSNHNNRQRMNGSFLQTSWGLSYDGSIFYFESFGKSGFVIQTAVKLVREESQYLLPPPPTHTTPIKRASISFSRRFGRGHYSWSSDSRWQGKKNKKRARERTGSERVKAGCCSRDTMPRLFVSPEMTPTRVSLLLSKVDARGPLLPLPLPPCSRFLVCLFSGPAVRAPAFTN</sequence>
<organism evidence="2 3">
    <name type="scientific">Caerostris darwini</name>
    <dbReference type="NCBI Taxonomy" id="1538125"/>
    <lineage>
        <taxon>Eukaryota</taxon>
        <taxon>Metazoa</taxon>
        <taxon>Ecdysozoa</taxon>
        <taxon>Arthropoda</taxon>
        <taxon>Chelicerata</taxon>
        <taxon>Arachnida</taxon>
        <taxon>Araneae</taxon>
        <taxon>Araneomorphae</taxon>
        <taxon>Entelegynae</taxon>
        <taxon>Araneoidea</taxon>
        <taxon>Araneidae</taxon>
        <taxon>Caerostris</taxon>
    </lineage>
</organism>
<dbReference type="AlphaFoldDB" id="A0AAV4QIZ3"/>
<gene>
    <name evidence="2" type="ORF">CDAR_535071</name>
</gene>
<feature type="region of interest" description="Disordered" evidence="1">
    <location>
        <begin position="111"/>
        <end position="133"/>
    </location>
</feature>
<feature type="compositionally biased region" description="Basic residues" evidence="1">
    <location>
        <begin position="116"/>
        <end position="125"/>
    </location>
</feature>
<protein>
    <submittedName>
        <fullName evidence="2">Uncharacterized protein</fullName>
    </submittedName>
</protein>